<feature type="transmembrane region" description="Helical" evidence="8">
    <location>
        <begin position="241"/>
        <end position="258"/>
    </location>
</feature>
<dbReference type="RefSeq" id="WP_007174627.1">
    <property type="nucleotide sequence ID" value="NZ_GG704782.1"/>
</dbReference>
<dbReference type="PANTHER" id="PTHR13285:SF18">
    <property type="entry name" value="PROTEIN-CYSTEINE N-PALMITOYLTRANSFERASE RASP"/>
    <property type="match status" value="1"/>
</dbReference>
<evidence type="ECO:0000256" key="6">
    <source>
        <dbReference type="ARBA" id="ARBA00023136"/>
    </source>
</evidence>
<feature type="transmembrane region" description="Helical" evidence="8">
    <location>
        <begin position="7"/>
        <end position="24"/>
    </location>
</feature>
<keyword evidence="5 8" id="KW-1133">Transmembrane helix</keyword>
<dbReference type="PIRSF" id="PIRSF016636">
    <property type="entry name" value="AlgI_DltB"/>
    <property type="match status" value="1"/>
</dbReference>
<evidence type="ECO:0000256" key="5">
    <source>
        <dbReference type="ARBA" id="ARBA00022989"/>
    </source>
</evidence>
<dbReference type="GO" id="GO:0005886">
    <property type="term" value="C:plasma membrane"/>
    <property type="evidence" value="ECO:0007669"/>
    <property type="project" value="UniProtKB-SubCell"/>
</dbReference>
<dbReference type="eggNOG" id="COG1696">
    <property type="taxonomic scope" value="Bacteria"/>
</dbReference>
<dbReference type="EMBL" id="ACKS01000017">
    <property type="protein sequence ID" value="EFA45253.1"/>
    <property type="molecule type" value="Genomic_DNA"/>
</dbReference>
<sequence>MAFNSLLFVVFFPIVCLLYYILPFKLRNSYLLLISFLFYAIWKPVYLVFLLWVILASFFTARIFERQRKISIWIGVTVVLLPLLFFKYYSFFNQVLRDMLPSVFSDISLPGLNWAIPIGISFYTFQALGYVFDVYRHQIKAEQNLLHHSLFISFFPQILSGPISRYADLMPQVKQVRRPVDTGLMAQGCKFMVWGMFLKVAVADRFGLFVDTVYGQPDAFTGLTVFFATLCYSIQIYTDFAGYSLLAIGCANILGFRIRDNFARPYFSFGFGEFWRRWHITLSTWLRDYVYIPMGGSRTSRWKIRRNLLVTFLISGLWHGAAYTYLLWGVLHGLFVIADRRVRQYKERCNRLVNAVGIVVTFILASLLWILFRVPTVREAFHLCSHMLSDHRFILQIPDNRDMKATVLTMAVMGSLVVAKDVRDEWFPALFKGRKWTVPAMIFTVVLILLFGVFDAGQFIYISF</sequence>
<protein>
    <submittedName>
        <fullName evidence="9">MBOAT family protein</fullName>
        <ecNumber evidence="9">2.3.1.-</ecNumber>
    </submittedName>
</protein>
<keyword evidence="3 7" id="KW-1003">Cell membrane</keyword>
<evidence type="ECO:0000256" key="8">
    <source>
        <dbReference type="SAM" id="Phobius"/>
    </source>
</evidence>
<feature type="transmembrane region" description="Helical" evidence="8">
    <location>
        <begin position="440"/>
        <end position="462"/>
    </location>
</feature>
<dbReference type="InterPro" id="IPR024194">
    <property type="entry name" value="Ac/AlaTfrase_AlgI/DltB"/>
</dbReference>
<evidence type="ECO:0000256" key="7">
    <source>
        <dbReference type="PIRNR" id="PIRNR016636"/>
    </source>
</evidence>
<feature type="transmembrane region" description="Helical" evidence="8">
    <location>
        <begin position="70"/>
        <end position="91"/>
    </location>
</feature>
<evidence type="ECO:0000313" key="10">
    <source>
        <dbReference type="Proteomes" id="UP000003160"/>
    </source>
</evidence>
<dbReference type="Pfam" id="PF03062">
    <property type="entry name" value="MBOAT"/>
    <property type="match status" value="1"/>
</dbReference>
<dbReference type="OrthoDB" id="9805788at2"/>
<dbReference type="InterPro" id="IPR028362">
    <property type="entry name" value="AlgI"/>
</dbReference>
<dbReference type="InterPro" id="IPR051085">
    <property type="entry name" value="MB_O-acyltransferase"/>
</dbReference>
<feature type="transmembrane region" description="Helical" evidence="8">
    <location>
        <begin position="111"/>
        <end position="132"/>
    </location>
</feature>
<comment type="caution">
    <text evidence="9">The sequence shown here is derived from an EMBL/GenBank/DDBJ whole genome shotgun (WGS) entry which is preliminary data.</text>
</comment>
<name>D1PTJ3_9BACT</name>
<evidence type="ECO:0000256" key="2">
    <source>
        <dbReference type="ARBA" id="ARBA00010323"/>
    </source>
</evidence>
<dbReference type="HOGENOM" id="CLU_025255_0_1_10"/>
<evidence type="ECO:0000313" key="9">
    <source>
        <dbReference type="EMBL" id="EFA45253.1"/>
    </source>
</evidence>
<keyword evidence="4 8" id="KW-0812">Transmembrane</keyword>
<accession>D1PTJ3</accession>
<dbReference type="GO" id="GO:0042121">
    <property type="term" value="P:alginic acid biosynthetic process"/>
    <property type="evidence" value="ECO:0007669"/>
    <property type="project" value="InterPro"/>
</dbReference>
<keyword evidence="6 7" id="KW-0472">Membrane</keyword>
<keyword evidence="10" id="KW-1185">Reference proteome</keyword>
<feature type="transmembrane region" description="Helical" evidence="8">
    <location>
        <begin position="30"/>
        <end position="58"/>
    </location>
</feature>
<keyword evidence="7 9" id="KW-0808">Transferase</keyword>
<feature type="transmembrane region" description="Helical" evidence="8">
    <location>
        <begin position="351"/>
        <end position="372"/>
    </location>
</feature>
<dbReference type="EC" id="2.3.1.-" evidence="9"/>
<dbReference type="Proteomes" id="UP000003160">
    <property type="component" value="Unassembled WGS sequence"/>
</dbReference>
<gene>
    <name evidence="9" type="primary">algI</name>
    <name evidence="9" type="ORF">HMPREF0645_0278</name>
</gene>
<organism evidence="9 10">
    <name type="scientific">Hallella bergensis DSM 17361</name>
    <dbReference type="NCBI Taxonomy" id="585502"/>
    <lineage>
        <taxon>Bacteria</taxon>
        <taxon>Pseudomonadati</taxon>
        <taxon>Bacteroidota</taxon>
        <taxon>Bacteroidia</taxon>
        <taxon>Bacteroidales</taxon>
        <taxon>Prevotellaceae</taxon>
        <taxon>Hallella</taxon>
    </lineage>
</organism>
<feature type="transmembrane region" description="Helical" evidence="8">
    <location>
        <begin position="308"/>
        <end position="331"/>
    </location>
</feature>
<comment type="subcellular location">
    <subcellularLocation>
        <location evidence="1">Cell membrane</location>
        <topology evidence="1">Multi-pass membrane protein</topology>
    </subcellularLocation>
</comment>
<keyword evidence="7 9" id="KW-0012">Acyltransferase</keyword>
<dbReference type="AlphaFoldDB" id="D1PTJ3"/>
<evidence type="ECO:0000256" key="1">
    <source>
        <dbReference type="ARBA" id="ARBA00004651"/>
    </source>
</evidence>
<comment type="similarity">
    <text evidence="2 7">Belongs to the membrane-bound acyltransferase family.</text>
</comment>
<reference evidence="9 10" key="1">
    <citation type="submission" date="2009-10" db="EMBL/GenBank/DDBJ databases">
        <authorList>
            <person name="Qin X."/>
            <person name="Bachman B."/>
            <person name="Battles P."/>
            <person name="Bell A."/>
            <person name="Bess C."/>
            <person name="Bickham C."/>
            <person name="Chaboub L."/>
            <person name="Chen D."/>
            <person name="Coyle M."/>
            <person name="Deiros D.R."/>
            <person name="Dinh H."/>
            <person name="Forbes L."/>
            <person name="Fowler G."/>
            <person name="Francisco L."/>
            <person name="Fu Q."/>
            <person name="Gubbala S."/>
            <person name="Hale W."/>
            <person name="Han Y."/>
            <person name="Hemphill L."/>
            <person name="Highlander S.K."/>
            <person name="Hirani K."/>
            <person name="Hogues M."/>
            <person name="Jackson L."/>
            <person name="Jakkamsetti A."/>
            <person name="Javaid M."/>
            <person name="Jiang H."/>
            <person name="Korchina V."/>
            <person name="Kovar C."/>
            <person name="Lara F."/>
            <person name="Lee S."/>
            <person name="Mata R."/>
            <person name="Mathew T."/>
            <person name="Moen C."/>
            <person name="Morales K."/>
            <person name="Munidasa M."/>
            <person name="Nazareth L."/>
            <person name="Ngo R."/>
            <person name="Nguyen L."/>
            <person name="Okwuonu G."/>
            <person name="Ongeri F."/>
            <person name="Patil S."/>
            <person name="Petrosino J."/>
            <person name="Pham C."/>
            <person name="Pham P."/>
            <person name="Pu L.-L."/>
            <person name="Puazo M."/>
            <person name="Raj R."/>
            <person name="Reid J."/>
            <person name="Rouhana J."/>
            <person name="Saada N."/>
            <person name="Shang Y."/>
            <person name="Simmons D."/>
            <person name="Thornton R."/>
            <person name="Warren J."/>
            <person name="Weissenberger G."/>
            <person name="Zhang J."/>
            <person name="Zhang L."/>
            <person name="Zhou C."/>
            <person name="Zhu D."/>
            <person name="Muzny D."/>
            <person name="Worley K."/>
            <person name="Gibbs R."/>
        </authorList>
    </citation>
    <scope>NUCLEOTIDE SEQUENCE [LARGE SCALE GENOMIC DNA]</scope>
    <source>
        <strain evidence="9 10">DSM 17361</strain>
    </source>
</reference>
<dbReference type="PIRSF" id="PIRSF500217">
    <property type="entry name" value="AlgI"/>
    <property type="match status" value="1"/>
</dbReference>
<proteinExistence type="inferred from homology"/>
<dbReference type="InterPro" id="IPR004299">
    <property type="entry name" value="MBOAT_fam"/>
</dbReference>
<evidence type="ECO:0000256" key="3">
    <source>
        <dbReference type="ARBA" id="ARBA00022475"/>
    </source>
</evidence>
<evidence type="ECO:0000256" key="4">
    <source>
        <dbReference type="ARBA" id="ARBA00022692"/>
    </source>
</evidence>
<dbReference type="GO" id="GO:0016746">
    <property type="term" value="F:acyltransferase activity"/>
    <property type="evidence" value="ECO:0007669"/>
    <property type="project" value="UniProtKB-KW"/>
</dbReference>
<dbReference type="PANTHER" id="PTHR13285">
    <property type="entry name" value="ACYLTRANSFERASE"/>
    <property type="match status" value="1"/>
</dbReference>